<organism evidence="1 2">
    <name type="scientific">Anabaena subtropica FACHB-260</name>
    <dbReference type="NCBI Taxonomy" id="2692884"/>
    <lineage>
        <taxon>Bacteria</taxon>
        <taxon>Bacillati</taxon>
        <taxon>Cyanobacteriota</taxon>
        <taxon>Cyanophyceae</taxon>
        <taxon>Nostocales</taxon>
        <taxon>Nostocaceae</taxon>
        <taxon>Anabaena</taxon>
    </lineage>
</organism>
<dbReference type="Proteomes" id="UP000607281">
    <property type="component" value="Unassembled WGS sequence"/>
</dbReference>
<protein>
    <submittedName>
        <fullName evidence="1">Uncharacterized protein</fullName>
    </submittedName>
</protein>
<evidence type="ECO:0000313" key="2">
    <source>
        <dbReference type="Proteomes" id="UP000607281"/>
    </source>
</evidence>
<reference evidence="1 2" key="1">
    <citation type="journal article" date="2020" name="ISME J.">
        <title>Comparative genomics reveals insights into cyanobacterial evolution and habitat adaptation.</title>
        <authorList>
            <person name="Chen M.Y."/>
            <person name="Teng W.K."/>
            <person name="Zhao L."/>
            <person name="Hu C.X."/>
            <person name="Zhou Y.K."/>
            <person name="Han B.P."/>
            <person name="Song L.R."/>
            <person name="Shu W.S."/>
        </authorList>
    </citation>
    <scope>NUCLEOTIDE SEQUENCE [LARGE SCALE GENOMIC DNA]</scope>
    <source>
        <strain evidence="1 2">FACHB-260</strain>
    </source>
</reference>
<dbReference type="RefSeq" id="WP_190405488.1">
    <property type="nucleotide sequence ID" value="NZ_JACJRF010000003.1"/>
</dbReference>
<comment type="caution">
    <text evidence="1">The sequence shown here is derived from an EMBL/GenBank/DDBJ whole genome shotgun (WGS) entry which is preliminary data.</text>
</comment>
<accession>A0ABR8CIG0</accession>
<keyword evidence="2" id="KW-1185">Reference proteome</keyword>
<gene>
    <name evidence="1" type="ORF">H6G18_02410</name>
</gene>
<evidence type="ECO:0000313" key="1">
    <source>
        <dbReference type="EMBL" id="MBD2343000.1"/>
    </source>
</evidence>
<proteinExistence type="predicted"/>
<name>A0ABR8CIG0_9NOST</name>
<sequence length="45" mass="5308">MLFLVNAGISSSGAERSPQDWLDLYEQVQEILFPHLWRYQKTLIN</sequence>
<dbReference type="EMBL" id="JACJRF010000003">
    <property type="protein sequence ID" value="MBD2343000.1"/>
    <property type="molecule type" value="Genomic_DNA"/>
</dbReference>